<dbReference type="SUPFAM" id="SSF46785">
    <property type="entry name" value="Winged helix' DNA-binding domain"/>
    <property type="match status" value="1"/>
</dbReference>
<reference evidence="6" key="1">
    <citation type="journal article" date="2022" name="Arch. Microbiol.">
        <title>Pseudodesulfovibrio sediminis sp. nov., a mesophilic and neutrophilic sulfate-reducing bacterium isolated from sediment of a brackish lake.</title>
        <authorList>
            <person name="Takahashi A."/>
            <person name="Kojima H."/>
            <person name="Watanabe M."/>
            <person name="Fukui M."/>
        </authorList>
    </citation>
    <scope>NUCLEOTIDE SEQUENCE</scope>
    <source>
        <strain evidence="6">SF6</strain>
    </source>
</reference>
<evidence type="ECO:0000313" key="7">
    <source>
        <dbReference type="Proteomes" id="UP001053296"/>
    </source>
</evidence>
<gene>
    <name evidence="6" type="ORF">PSDVSF_09000</name>
</gene>
<dbReference type="Gene3D" id="1.10.10.10">
    <property type="entry name" value="Winged helix-like DNA-binding domain superfamily/Winged helix DNA-binding domain"/>
    <property type="match status" value="1"/>
</dbReference>
<keyword evidence="3" id="KW-0238">DNA-binding</keyword>
<comment type="similarity">
    <text evidence="1">Belongs to the LysR transcriptional regulatory family.</text>
</comment>
<dbReference type="CDD" id="cd05466">
    <property type="entry name" value="PBP2_LTTR_substrate"/>
    <property type="match status" value="1"/>
</dbReference>
<evidence type="ECO:0000313" key="6">
    <source>
        <dbReference type="EMBL" id="BCS87658.1"/>
    </source>
</evidence>
<dbReference type="Pfam" id="PF00126">
    <property type="entry name" value="HTH_1"/>
    <property type="match status" value="1"/>
</dbReference>
<dbReference type="InterPro" id="IPR036388">
    <property type="entry name" value="WH-like_DNA-bd_sf"/>
</dbReference>
<dbReference type="SUPFAM" id="SSF53850">
    <property type="entry name" value="Periplasmic binding protein-like II"/>
    <property type="match status" value="1"/>
</dbReference>
<evidence type="ECO:0000256" key="2">
    <source>
        <dbReference type="ARBA" id="ARBA00023015"/>
    </source>
</evidence>
<dbReference type="PRINTS" id="PR00039">
    <property type="entry name" value="HTHLYSR"/>
</dbReference>
<evidence type="ECO:0000256" key="1">
    <source>
        <dbReference type="ARBA" id="ARBA00009437"/>
    </source>
</evidence>
<keyword evidence="4" id="KW-0804">Transcription</keyword>
<dbReference type="InterPro" id="IPR036390">
    <property type="entry name" value="WH_DNA-bd_sf"/>
</dbReference>
<dbReference type="Proteomes" id="UP001053296">
    <property type="component" value="Chromosome"/>
</dbReference>
<evidence type="ECO:0000256" key="3">
    <source>
        <dbReference type="ARBA" id="ARBA00023125"/>
    </source>
</evidence>
<proteinExistence type="inferred from homology"/>
<dbReference type="Gene3D" id="3.40.190.290">
    <property type="match status" value="1"/>
</dbReference>
<organism evidence="6 7">
    <name type="scientific">Pseudodesulfovibrio sediminis</name>
    <dbReference type="NCBI Taxonomy" id="2810563"/>
    <lineage>
        <taxon>Bacteria</taxon>
        <taxon>Pseudomonadati</taxon>
        <taxon>Thermodesulfobacteriota</taxon>
        <taxon>Desulfovibrionia</taxon>
        <taxon>Desulfovibrionales</taxon>
        <taxon>Desulfovibrionaceae</taxon>
    </lineage>
</organism>
<accession>A0ABN6ERZ0</accession>
<dbReference type="InterPro" id="IPR000847">
    <property type="entry name" value="LysR_HTH_N"/>
</dbReference>
<keyword evidence="2" id="KW-0805">Transcription regulation</keyword>
<dbReference type="EMBL" id="AP024485">
    <property type="protein sequence ID" value="BCS87658.1"/>
    <property type="molecule type" value="Genomic_DNA"/>
</dbReference>
<dbReference type="PANTHER" id="PTHR30126">
    <property type="entry name" value="HTH-TYPE TRANSCRIPTIONAL REGULATOR"/>
    <property type="match status" value="1"/>
</dbReference>
<name>A0ABN6ERZ0_9BACT</name>
<dbReference type="PANTHER" id="PTHR30126:SF100">
    <property type="entry name" value="LYSR-FAMILY TRANSCRIPTIONAL REGULATOR"/>
    <property type="match status" value="1"/>
</dbReference>
<dbReference type="InterPro" id="IPR005119">
    <property type="entry name" value="LysR_subst-bd"/>
</dbReference>
<evidence type="ECO:0000256" key="4">
    <source>
        <dbReference type="ARBA" id="ARBA00023163"/>
    </source>
</evidence>
<feature type="domain" description="HTH lysR-type" evidence="5">
    <location>
        <begin position="1"/>
        <end position="58"/>
    </location>
</feature>
<protein>
    <submittedName>
        <fullName evidence="6">LysR family transcriptional regulator</fullName>
    </submittedName>
</protein>
<evidence type="ECO:0000259" key="5">
    <source>
        <dbReference type="PROSITE" id="PS50931"/>
    </source>
</evidence>
<dbReference type="PROSITE" id="PS50931">
    <property type="entry name" value="HTH_LYSR"/>
    <property type="match status" value="1"/>
</dbReference>
<dbReference type="Pfam" id="PF03466">
    <property type="entry name" value="LysR_substrate"/>
    <property type="match status" value="1"/>
</dbReference>
<keyword evidence="7" id="KW-1185">Reference proteome</keyword>
<sequence>MEIRNFLTFKAIVEHGSFTKAAQALNYAQSSITSHVQAIEEYYGQPVFDRMGKRITLNAFGKLVYQQSLPLLSSYEDVCNLKHESGEPSGTLRIGAPESTMIYRLSPILRQYKEKYPQVEIVMHNATCPAMRDQIRKGDLDMAILLDRVVEESDLIFEPLFVEPMSIILPREYPSEEIVDSPDHAVLYTEHGCSYRVLFQEVLEHKGISAENIIETSSVEVIKQYVLCNLGISFLPTIVVKKEIENGEIRHIKQDCLQPITIQLAYHKGKWLSPAMEAFMEFTRTEAAGW</sequence>
<dbReference type="RefSeq" id="WP_229594128.1">
    <property type="nucleotide sequence ID" value="NZ_AP024485.1"/>
</dbReference>